<feature type="domain" description="Apple" evidence="2">
    <location>
        <begin position="347"/>
        <end position="421"/>
    </location>
</feature>
<gene>
    <name evidence="3" type="ORF">VTL71DRAFT_13950</name>
</gene>
<dbReference type="Proteomes" id="UP001595075">
    <property type="component" value="Unassembled WGS sequence"/>
</dbReference>
<protein>
    <recommendedName>
        <fullName evidence="2">Apple domain-containing protein</fullName>
    </recommendedName>
</protein>
<organism evidence="3 4">
    <name type="scientific">Oculimacula yallundae</name>
    <dbReference type="NCBI Taxonomy" id="86028"/>
    <lineage>
        <taxon>Eukaryota</taxon>
        <taxon>Fungi</taxon>
        <taxon>Dikarya</taxon>
        <taxon>Ascomycota</taxon>
        <taxon>Pezizomycotina</taxon>
        <taxon>Leotiomycetes</taxon>
        <taxon>Helotiales</taxon>
        <taxon>Ploettnerulaceae</taxon>
        <taxon>Oculimacula</taxon>
    </lineage>
</organism>
<feature type="region of interest" description="Disordered" evidence="1">
    <location>
        <begin position="256"/>
        <end position="340"/>
    </location>
</feature>
<proteinExistence type="predicted"/>
<evidence type="ECO:0000256" key="1">
    <source>
        <dbReference type="SAM" id="MobiDB-lite"/>
    </source>
</evidence>
<sequence>MDIIPRHMSSEKCVTELTARTRRAVHISSAIRLLWTVFFTASKPRPGTKIEVKVGSRQQVGWRGMVFSHSVGLSLAKPYSYEKDGIVYNGLPRDEVSEQNEAAVEARGIILQRANAADCLDSYNLIATGTGPSPTGRPDPNFDFFDFCSSYIRPTKTYTVTLRSSTPPAVVTVTVTATRSSTKPTVTLFPTSTIEPPVVITVTVTATRSSSKPIPTTTKEEEPPVVTVTVTATKSSIKPTTSSIPPVFVTVTVTATATKSSSSTTKSTTSLPPLPTTTSTSTSTTSKLPPTTSTTSTTSLGITRTQSSTISSSSTSQVPPPTTTTSSRQQPAATGTLCPTPIAGQRCGNPGWGYAENNLYSGSPIDAGSCSQLCLANPDCKSFQTQDSSYESPQCNLYRVDSSGNNTIAGAAPYIFYDRGCEDFAPISCSKSSPPATTAQATLSVGFGLVERQRGRERSKILPWFLEPFDPDIISQFCSCLVTAVPPAIGFTTTIGW</sequence>
<dbReference type="EMBL" id="JAZHXI010000006">
    <property type="protein sequence ID" value="KAL2070924.1"/>
    <property type="molecule type" value="Genomic_DNA"/>
</dbReference>
<dbReference type="InterPro" id="IPR003609">
    <property type="entry name" value="Pan_app"/>
</dbReference>
<accession>A0ABR4CPD0</accession>
<name>A0ABR4CPD0_9HELO</name>
<comment type="caution">
    <text evidence="3">The sequence shown here is derived from an EMBL/GenBank/DDBJ whole genome shotgun (WGS) entry which is preliminary data.</text>
</comment>
<evidence type="ECO:0000313" key="4">
    <source>
        <dbReference type="Proteomes" id="UP001595075"/>
    </source>
</evidence>
<feature type="compositionally biased region" description="Low complexity" evidence="1">
    <location>
        <begin position="256"/>
        <end position="334"/>
    </location>
</feature>
<evidence type="ECO:0000313" key="3">
    <source>
        <dbReference type="EMBL" id="KAL2070924.1"/>
    </source>
</evidence>
<dbReference type="PROSITE" id="PS50948">
    <property type="entry name" value="PAN"/>
    <property type="match status" value="1"/>
</dbReference>
<evidence type="ECO:0000259" key="2">
    <source>
        <dbReference type="PROSITE" id="PS50948"/>
    </source>
</evidence>
<reference evidence="3 4" key="1">
    <citation type="journal article" date="2024" name="Commun. Biol.">
        <title>Comparative genomic analysis of thermophilic fungi reveals convergent evolutionary adaptations and gene losses.</title>
        <authorList>
            <person name="Steindorff A.S."/>
            <person name="Aguilar-Pontes M.V."/>
            <person name="Robinson A.J."/>
            <person name="Andreopoulos B."/>
            <person name="LaButti K."/>
            <person name="Kuo A."/>
            <person name="Mondo S."/>
            <person name="Riley R."/>
            <person name="Otillar R."/>
            <person name="Haridas S."/>
            <person name="Lipzen A."/>
            <person name="Grimwood J."/>
            <person name="Schmutz J."/>
            <person name="Clum A."/>
            <person name="Reid I.D."/>
            <person name="Moisan M.C."/>
            <person name="Butler G."/>
            <person name="Nguyen T.T.M."/>
            <person name="Dewar K."/>
            <person name="Conant G."/>
            <person name="Drula E."/>
            <person name="Henrissat B."/>
            <person name="Hansel C."/>
            <person name="Singer S."/>
            <person name="Hutchinson M.I."/>
            <person name="de Vries R.P."/>
            <person name="Natvig D.O."/>
            <person name="Powell A.J."/>
            <person name="Tsang A."/>
            <person name="Grigoriev I.V."/>
        </authorList>
    </citation>
    <scope>NUCLEOTIDE SEQUENCE [LARGE SCALE GENOMIC DNA]</scope>
    <source>
        <strain evidence="3 4">CBS 494.80</strain>
    </source>
</reference>
<keyword evidence="4" id="KW-1185">Reference proteome</keyword>